<evidence type="ECO:0000313" key="4">
    <source>
        <dbReference type="Proteomes" id="UP000053149"/>
    </source>
</evidence>
<feature type="non-terminal residue" evidence="3">
    <location>
        <position position="300"/>
    </location>
</feature>
<keyword evidence="4" id="KW-1185">Reference proteome</keyword>
<accession>A0A093C6N5</accession>
<feature type="coiled-coil region" evidence="1">
    <location>
        <begin position="109"/>
        <end position="139"/>
    </location>
</feature>
<dbReference type="Pfam" id="PF20996">
    <property type="entry name" value="DUF5581_N"/>
    <property type="match status" value="1"/>
</dbReference>
<dbReference type="SUPFAM" id="SSF49265">
    <property type="entry name" value="Fibronectin type III"/>
    <property type="match status" value="1"/>
</dbReference>
<dbReference type="InterPro" id="IPR048317">
    <property type="entry name" value="DUF5581_C"/>
</dbReference>
<dbReference type="InterPro" id="IPR049231">
    <property type="entry name" value="DUF5581_N"/>
</dbReference>
<dbReference type="InterPro" id="IPR013783">
    <property type="entry name" value="Ig-like_fold"/>
</dbReference>
<dbReference type="Gene3D" id="2.60.40.10">
    <property type="entry name" value="Immunoglobulins"/>
    <property type="match status" value="1"/>
</dbReference>
<sequence length="300" mass="34586">SFAVTAAMANESENNLESTAGSEEGPNNASWELYLERKNSLLGFLHSQLDPQLLQYHQSKVEHLKRCYFYLEIEPKQTHFRDNNNAIQLVEVLRLIDPWELQKMKQLGKTQTEIQLSLLTELLEQLERGREELSCYAETCEAPAFLAGWHWVTQRVSELLKYMETLVSVEVPGKLYVKQQLVSHSFQGGLRLPSISLSLSVKTPPIFDPEKSSAQQNSARLQWFTENQESDLDQYELECELLIRDSRREMGYGRIQTVTSNTCVVHGLEPGRSYKFKIRRSDTGFLVYAKWFDSIVLTTK</sequence>
<dbReference type="InterPro" id="IPR039581">
    <property type="entry name" value="FNDC11"/>
</dbReference>
<dbReference type="PANTHER" id="PTHR14537">
    <property type="entry name" value="FIBRONECTIN TYPE III DOMAIN-CONTAINING PROTEIN 11"/>
    <property type="match status" value="1"/>
</dbReference>
<dbReference type="InterPro" id="IPR036116">
    <property type="entry name" value="FN3_sf"/>
</dbReference>
<organism evidence="3 4">
    <name type="scientific">Pterocles gutturalis</name>
    <name type="common">yellow-throated sandgrouse</name>
    <dbReference type="NCBI Taxonomy" id="240206"/>
    <lineage>
        <taxon>Eukaryota</taxon>
        <taxon>Metazoa</taxon>
        <taxon>Chordata</taxon>
        <taxon>Craniata</taxon>
        <taxon>Vertebrata</taxon>
        <taxon>Euteleostomi</taxon>
        <taxon>Archelosauria</taxon>
        <taxon>Archosauria</taxon>
        <taxon>Dinosauria</taxon>
        <taxon>Saurischia</taxon>
        <taxon>Theropoda</taxon>
        <taxon>Coelurosauria</taxon>
        <taxon>Aves</taxon>
        <taxon>Neognathae</taxon>
        <taxon>Neoaves</taxon>
        <taxon>Columbimorphae</taxon>
        <taxon>Pterocliformes</taxon>
        <taxon>Pteroclidae</taxon>
        <taxon>Pterocles</taxon>
    </lineage>
</organism>
<evidence type="ECO:0000256" key="1">
    <source>
        <dbReference type="SAM" id="Coils"/>
    </source>
</evidence>
<feature type="domain" description="Fibronectin type-III" evidence="2">
    <location>
        <begin position="205"/>
        <end position="300"/>
    </location>
</feature>
<protein>
    <submittedName>
        <fullName evidence="3">Uncharacterized protein C20orf195</fullName>
    </submittedName>
</protein>
<dbReference type="EMBL" id="KL235686">
    <property type="protein sequence ID" value="KFV08704.1"/>
    <property type="molecule type" value="Genomic_DNA"/>
</dbReference>
<evidence type="ECO:0000259" key="2">
    <source>
        <dbReference type="PROSITE" id="PS50853"/>
    </source>
</evidence>
<name>A0A093C6N5_9AVES</name>
<dbReference type="AlphaFoldDB" id="A0A093C6N5"/>
<dbReference type="CDD" id="cd00063">
    <property type="entry name" value="FN3"/>
    <property type="match status" value="1"/>
</dbReference>
<reference evidence="3 4" key="1">
    <citation type="submission" date="2014-04" db="EMBL/GenBank/DDBJ databases">
        <title>Genome evolution of avian class.</title>
        <authorList>
            <person name="Zhang G."/>
            <person name="Li C."/>
        </authorList>
    </citation>
    <scope>NUCLEOTIDE SEQUENCE [LARGE SCALE GENOMIC DNA]</scope>
    <source>
        <strain evidence="3">BGI_N339</strain>
    </source>
</reference>
<dbReference type="Proteomes" id="UP000053149">
    <property type="component" value="Unassembled WGS sequence"/>
</dbReference>
<feature type="non-terminal residue" evidence="3">
    <location>
        <position position="1"/>
    </location>
</feature>
<dbReference type="PROSITE" id="PS50853">
    <property type="entry name" value="FN3"/>
    <property type="match status" value="1"/>
</dbReference>
<dbReference type="InterPro" id="IPR003961">
    <property type="entry name" value="FN3_dom"/>
</dbReference>
<proteinExistence type="predicted"/>
<keyword evidence="1" id="KW-0175">Coiled coil</keyword>
<evidence type="ECO:0000313" key="3">
    <source>
        <dbReference type="EMBL" id="KFV08704.1"/>
    </source>
</evidence>
<dbReference type="Pfam" id="PF17744">
    <property type="entry name" value="DUF5581"/>
    <property type="match status" value="1"/>
</dbReference>
<gene>
    <name evidence="3" type="ORF">N339_07603</name>
</gene>